<sequence>MFDQGFDMGRFADFLSDNSAARNAWQQYAEVMRGLSKHEKRVFNIEGLFSALNSFKFPLFQNRGVKRL</sequence>
<protein>
    <submittedName>
        <fullName evidence="1">WSSV057</fullName>
    </submittedName>
</protein>
<evidence type="ECO:0000313" key="1">
    <source>
        <dbReference type="EMBL" id="AUO14929.1"/>
    </source>
</evidence>
<name>A0A2I6SBK0_9VIRU</name>
<reference evidence="1" key="2">
    <citation type="journal article" date="2018" name="Genome Announc.">
        <title>First Report of a Complete Genome Sequence of White spot syndrome virus from India.</title>
        <authorList>
            <person name="Vinaya Kumar K."/>
            <person name="Shekhar M.S."/>
            <person name="Otta S.K."/>
            <person name="Karthic K."/>
            <person name="Ashok Kumar J."/>
            <person name="Gopikrishna G."/>
            <person name="Vijayan K.K."/>
        </authorList>
    </citation>
    <scope>NUCLEOTIDE SEQUENCE</scope>
    <source>
        <strain evidence="1">IN_AP4RU</strain>
    </source>
</reference>
<dbReference type="EMBL" id="MG702567">
    <property type="protein sequence ID" value="AUO14929.1"/>
    <property type="molecule type" value="Genomic_DNA"/>
</dbReference>
<reference evidence="1" key="1">
    <citation type="submission" date="2017-12" db="EMBL/GenBank/DDBJ databases">
        <authorList>
            <person name="Katneni V.K."/>
            <person name="Shekhar M.S."/>
            <person name="Otta S.K."/>
            <person name="Karthic K."/>
            <person name="Jangam A.K."/>
            <person name="Gopikrishna G."/>
            <person name="Vijayan K.K."/>
        </authorList>
    </citation>
    <scope>NUCLEOTIDE SEQUENCE [LARGE SCALE GENOMIC DNA]</scope>
    <source>
        <strain evidence="1">IN_AP4RU</strain>
    </source>
</reference>
<organism evidence="1">
    <name type="scientific">White spot syndrome virus</name>
    <dbReference type="NCBI Taxonomy" id="342409"/>
    <lineage>
        <taxon>Viruses</taxon>
        <taxon>Viruses incertae sedis</taxon>
        <taxon>Naldaviricetes</taxon>
        <taxon>Nimaviridae</taxon>
        <taxon>Whispovirus</taxon>
    </lineage>
</organism>
<proteinExistence type="predicted"/>
<accession>A0A2I6SBK0</accession>
<dbReference type="Proteomes" id="UP000267352">
    <property type="component" value="Segment"/>
</dbReference>